<dbReference type="InterPro" id="IPR011059">
    <property type="entry name" value="Metal-dep_hydrolase_composite"/>
</dbReference>
<protein>
    <submittedName>
        <fullName evidence="4">Amidohydrolase</fullName>
    </submittedName>
</protein>
<dbReference type="EMBL" id="SAUW01000014">
    <property type="protein sequence ID" value="RWR09539.1"/>
    <property type="molecule type" value="Genomic_DNA"/>
</dbReference>
<dbReference type="Pfam" id="PF01979">
    <property type="entry name" value="Amidohydro_1"/>
    <property type="match status" value="1"/>
</dbReference>
<dbReference type="InterPro" id="IPR032466">
    <property type="entry name" value="Metal_Hydrolase"/>
</dbReference>
<feature type="domain" description="Amidohydrolase-related" evidence="3">
    <location>
        <begin position="58"/>
        <end position="405"/>
    </location>
</feature>
<dbReference type="PANTHER" id="PTHR43794">
    <property type="entry name" value="AMINOHYDROLASE SSNA-RELATED"/>
    <property type="match status" value="1"/>
</dbReference>
<comment type="similarity">
    <text evidence="1">Belongs to the metallo-dependent hydrolases superfamily. ATZ/TRZ family.</text>
</comment>
<comment type="caution">
    <text evidence="4">The sequence shown here is derived from an EMBL/GenBank/DDBJ whole genome shotgun (WGS) entry which is preliminary data.</text>
</comment>
<dbReference type="Gene3D" id="2.30.40.10">
    <property type="entry name" value="Urease, subunit C, domain 1"/>
    <property type="match status" value="1"/>
</dbReference>
<dbReference type="Proteomes" id="UP000285710">
    <property type="component" value="Unassembled WGS sequence"/>
</dbReference>
<dbReference type="InterPro" id="IPR006680">
    <property type="entry name" value="Amidohydro-rel"/>
</dbReference>
<keyword evidence="5" id="KW-1185">Reference proteome</keyword>
<reference evidence="4 5" key="1">
    <citation type="submission" date="2019-01" db="EMBL/GenBank/DDBJ databases">
        <title>Sinorhodobacter populi sp. nov. isolated from the symptomatic bark tissue of Populus euramericana canker.</title>
        <authorList>
            <person name="Xu G."/>
        </authorList>
    </citation>
    <scope>NUCLEOTIDE SEQUENCE [LARGE SCALE GENOMIC DNA]</scope>
    <source>
        <strain evidence="4 5">2D-5</strain>
    </source>
</reference>
<accession>A0A443IQW2</accession>
<evidence type="ECO:0000256" key="2">
    <source>
        <dbReference type="ARBA" id="ARBA00022801"/>
    </source>
</evidence>
<dbReference type="CDD" id="cd01298">
    <property type="entry name" value="ATZ_TRZ_like"/>
    <property type="match status" value="1"/>
</dbReference>
<evidence type="ECO:0000313" key="4">
    <source>
        <dbReference type="EMBL" id="RWR09539.1"/>
    </source>
</evidence>
<keyword evidence="2 4" id="KW-0378">Hydrolase</keyword>
<sequence>MSRLILKNGMVLTLDEAGTYHEEGSVIIEADRITAIVPGHDSVAPQAGDRVIEATDKIIMPGLIDLHYHTAIGKGYNDHMPLWEYLDECWYPLVRALDPEAAYWAAMASYAESIKSGVTTVNDMYRQLDSLADAACDIGMRAVLCNDVALPEHDLDTLETNKDAFHKNHGRGNGLIEVRVGIEWVPLSSPGLLRDARALANDLGAGLHIHLNESKTEVEFSLKQFGKRPTELAYEAGFLGPDCVAAHCVHLSDDEIRMIAETGTHISHNPNSNAKLGNGVARLPEFLAAGINVGLGHDAVECNNSADMFEVMKWASLVHRAHRADASLCQAADVLRMATNNGARALGHQTGALKVGNKADIILIETQSPIFTPLLRDTPVQMTSHLVFASNSSVVDTTIINGEVVMQGRELTRANEREIVQKANAAFVRMKEKMVVVRRAQA</sequence>
<dbReference type="AlphaFoldDB" id="A0A443IQW2"/>
<evidence type="ECO:0000259" key="3">
    <source>
        <dbReference type="Pfam" id="PF01979"/>
    </source>
</evidence>
<evidence type="ECO:0000313" key="5">
    <source>
        <dbReference type="Proteomes" id="UP000285710"/>
    </source>
</evidence>
<gene>
    <name evidence="4" type="ORF">D2T33_13880</name>
</gene>
<name>A0A443IQW2_9RHOB</name>
<organism evidence="4 5">
    <name type="scientific">Paenirhodobacter populi</name>
    <dbReference type="NCBI Taxonomy" id="2306993"/>
    <lineage>
        <taxon>Bacteria</taxon>
        <taxon>Pseudomonadati</taxon>
        <taxon>Pseudomonadota</taxon>
        <taxon>Alphaproteobacteria</taxon>
        <taxon>Rhodobacterales</taxon>
        <taxon>Rhodobacter group</taxon>
        <taxon>Paenirhodobacter</taxon>
    </lineage>
</organism>
<reference evidence="4 5" key="2">
    <citation type="submission" date="2019-01" db="EMBL/GenBank/DDBJ databases">
        <authorList>
            <person name="Li Y."/>
        </authorList>
    </citation>
    <scope>NUCLEOTIDE SEQUENCE [LARGE SCALE GENOMIC DNA]</scope>
    <source>
        <strain evidence="4 5">2D-5</strain>
    </source>
</reference>
<dbReference type="Gene3D" id="3.20.20.140">
    <property type="entry name" value="Metal-dependent hydrolases"/>
    <property type="match status" value="1"/>
</dbReference>
<dbReference type="RefSeq" id="WP_128270162.1">
    <property type="nucleotide sequence ID" value="NZ_SAUW01000014.1"/>
</dbReference>
<dbReference type="InterPro" id="IPR050287">
    <property type="entry name" value="MTA/SAH_deaminase"/>
</dbReference>
<proteinExistence type="inferred from homology"/>
<dbReference type="GO" id="GO:0016810">
    <property type="term" value="F:hydrolase activity, acting on carbon-nitrogen (but not peptide) bonds"/>
    <property type="evidence" value="ECO:0007669"/>
    <property type="project" value="InterPro"/>
</dbReference>
<dbReference type="SUPFAM" id="SSF51556">
    <property type="entry name" value="Metallo-dependent hydrolases"/>
    <property type="match status" value="1"/>
</dbReference>
<dbReference type="PANTHER" id="PTHR43794:SF11">
    <property type="entry name" value="AMIDOHYDROLASE-RELATED DOMAIN-CONTAINING PROTEIN"/>
    <property type="match status" value="1"/>
</dbReference>
<evidence type="ECO:0000256" key="1">
    <source>
        <dbReference type="ARBA" id="ARBA00006745"/>
    </source>
</evidence>
<dbReference type="SUPFAM" id="SSF51338">
    <property type="entry name" value="Composite domain of metallo-dependent hydrolases"/>
    <property type="match status" value="1"/>
</dbReference>